<dbReference type="GO" id="GO:0005524">
    <property type="term" value="F:ATP binding"/>
    <property type="evidence" value="ECO:0007669"/>
    <property type="project" value="UniProtKB-KW"/>
</dbReference>
<dbReference type="InterPro" id="IPR005467">
    <property type="entry name" value="His_kinase_dom"/>
</dbReference>
<keyword evidence="7" id="KW-0067">ATP-binding</keyword>
<dbReference type="SMART" id="SM00086">
    <property type="entry name" value="PAC"/>
    <property type="match status" value="2"/>
</dbReference>
<dbReference type="PROSITE" id="PS50113">
    <property type="entry name" value="PAC"/>
    <property type="match status" value="1"/>
</dbReference>
<keyword evidence="3" id="KW-0597">Phosphoprotein</keyword>
<dbReference type="AlphaFoldDB" id="A0A1Y6BI00"/>
<dbReference type="Pfam" id="PF02518">
    <property type="entry name" value="HATPase_c"/>
    <property type="match status" value="1"/>
</dbReference>
<evidence type="ECO:0000256" key="8">
    <source>
        <dbReference type="ARBA" id="ARBA00023012"/>
    </source>
</evidence>
<dbReference type="InterPro" id="IPR001610">
    <property type="entry name" value="PAC"/>
</dbReference>
<evidence type="ECO:0000256" key="7">
    <source>
        <dbReference type="ARBA" id="ARBA00022840"/>
    </source>
</evidence>
<dbReference type="Gene3D" id="3.30.450.20">
    <property type="entry name" value="PAS domain"/>
    <property type="match status" value="3"/>
</dbReference>
<sequence length="614" mass="68734">MNISSESLYHMIDHLPVGVVVSDVSREDEPILYVNQAFTTITGFEPSEVLGRKCNFLQGESTDNQTVAKIRNSIDNGTPISIDILNYRRDGRSFWNRLSLFPLRQESKQLFAGFIQPIQAPHEAGAPQSQSLQDLLFRYSDDAVLLRDTEGRVLECNQAAVTTLGFTLAELQSSPQTQVMFPAHRSRENKELLDAVKRGETVSGVRTERMCGSQNMIQVKLSCAPIWNSEGQVSRILEIYQDMTVVARLKAENALLKSIVRFSEDGIISLDLSYRVTRWNQGATQIFSFEEGEVLGKNYLSFLVPQDDQEQTLASFQTILHDIKVEPQKTMRLDKGGESIPVLISKYPIKDDLGFITGFVLVIRNLTESILYQRALQEKNATIFHNEKLASLGQMAATIAHEINNPLQIISALSEDLQDLTEGVPEDDRKEYETLLSHIESVVFRTSKIISSLLLYSRDGSLDNIASHDINGIVKDTCEFCEWRFKRSNVLFIVKVQDEVMRVRCRPLELSQVIINLVNNAFDAIKDTDAAWVKVMVHQQGPSVVVSIVDSGKGISDEIAEHIFDPFFTTKPGGQGTGIGLGFAKKVLEAYGAELKLLRNGENTQFDIILPLVS</sequence>
<dbReference type="CDD" id="cd00082">
    <property type="entry name" value="HisKA"/>
    <property type="match status" value="1"/>
</dbReference>
<keyword evidence="6" id="KW-0418">Kinase</keyword>
<dbReference type="InterPro" id="IPR003661">
    <property type="entry name" value="HisK_dim/P_dom"/>
</dbReference>
<evidence type="ECO:0000256" key="6">
    <source>
        <dbReference type="ARBA" id="ARBA00022777"/>
    </source>
</evidence>
<proteinExistence type="predicted"/>
<dbReference type="Pfam" id="PF13426">
    <property type="entry name" value="PAS_9"/>
    <property type="match status" value="3"/>
</dbReference>
<evidence type="ECO:0000313" key="13">
    <source>
        <dbReference type="Proteomes" id="UP000192907"/>
    </source>
</evidence>
<evidence type="ECO:0000259" key="9">
    <source>
        <dbReference type="PROSITE" id="PS50109"/>
    </source>
</evidence>
<dbReference type="PANTHER" id="PTHR43065">
    <property type="entry name" value="SENSOR HISTIDINE KINASE"/>
    <property type="match status" value="1"/>
</dbReference>
<evidence type="ECO:0000259" key="11">
    <source>
        <dbReference type="PROSITE" id="PS50113"/>
    </source>
</evidence>
<dbReference type="SUPFAM" id="SSF47384">
    <property type="entry name" value="Homodimeric domain of signal transducing histidine kinase"/>
    <property type="match status" value="1"/>
</dbReference>
<dbReference type="InterPro" id="IPR003594">
    <property type="entry name" value="HATPase_dom"/>
</dbReference>
<dbReference type="PANTHER" id="PTHR43065:SF10">
    <property type="entry name" value="PEROXIDE STRESS-ACTIVATED HISTIDINE KINASE MAK3"/>
    <property type="match status" value="1"/>
</dbReference>
<dbReference type="PROSITE" id="PS50112">
    <property type="entry name" value="PAS"/>
    <property type="match status" value="3"/>
</dbReference>
<feature type="domain" description="PAS" evidence="10">
    <location>
        <begin position="252"/>
        <end position="323"/>
    </location>
</feature>
<keyword evidence="8" id="KW-0902">Two-component regulatory system</keyword>
<dbReference type="STRING" id="1513793.SAMN06296036_10448"/>
<dbReference type="InterPro" id="IPR000014">
    <property type="entry name" value="PAS"/>
</dbReference>
<reference evidence="13" key="1">
    <citation type="submission" date="2017-04" db="EMBL/GenBank/DDBJ databases">
        <authorList>
            <person name="Varghese N."/>
            <person name="Submissions S."/>
        </authorList>
    </citation>
    <scope>NUCLEOTIDE SEQUENCE [LARGE SCALE GENOMIC DNA]</scope>
    <source>
        <strain evidence="13">RKEM611</strain>
    </source>
</reference>
<keyword evidence="4" id="KW-0808">Transferase</keyword>
<feature type="domain" description="PAS" evidence="10">
    <location>
        <begin position="129"/>
        <end position="199"/>
    </location>
</feature>
<evidence type="ECO:0000259" key="10">
    <source>
        <dbReference type="PROSITE" id="PS50112"/>
    </source>
</evidence>
<evidence type="ECO:0000256" key="2">
    <source>
        <dbReference type="ARBA" id="ARBA00012438"/>
    </source>
</evidence>
<dbReference type="InterPro" id="IPR004358">
    <property type="entry name" value="Sig_transdc_His_kin-like_C"/>
</dbReference>
<dbReference type="Proteomes" id="UP000192907">
    <property type="component" value="Unassembled WGS sequence"/>
</dbReference>
<evidence type="ECO:0000256" key="1">
    <source>
        <dbReference type="ARBA" id="ARBA00000085"/>
    </source>
</evidence>
<dbReference type="PROSITE" id="PS50109">
    <property type="entry name" value="HIS_KIN"/>
    <property type="match status" value="1"/>
</dbReference>
<feature type="domain" description="Histidine kinase" evidence="9">
    <location>
        <begin position="398"/>
        <end position="614"/>
    </location>
</feature>
<feature type="domain" description="PAS" evidence="10">
    <location>
        <begin position="4"/>
        <end position="77"/>
    </location>
</feature>
<evidence type="ECO:0000313" key="12">
    <source>
        <dbReference type="EMBL" id="SMF05176.1"/>
    </source>
</evidence>
<dbReference type="SUPFAM" id="SSF55785">
    <property type="entry name" value="PYP-like sensor domain (PAS domain)"/>
    <property type="match status" value="3"/>
</dbReference>
<organism evidence="12 13">
    <name type="scientific">Pseudobacteriovorax antillogorgiicola</name>
    <dbReference type="NCBI Taxonomy" id="1513793"/>
    <lineage>
        <taxon>Bacteria</taxon>
        <taxon>Pseudomonadati</taxon>
        <taxon>Bdellovibrionota</taxon>
        <taxon>Oligoflexia</taxon>
        <taxon>Oligoflexales</taxon>
        <taxon>Pseudobacteriovoracaceae</taxon>
        <taxon>Pseudobacteriovorax</taxon>
    </lineage>
</organism>
<dbReference type="SMART" id="SM00387">
    <property type="entry name" value="HATPase_c"/>
    <property type="match status" value="1"/>
</dbReference>
<dbReference type="CDD" id="cd00130">
    <property type="entry name" value="PAS"/>
    <property type="match status" value="3"/>
</dbReference>
<dbReference type="Pfam" id="PF00512">
    <property type="entry name" value="HisKA"/>
    <property type="match status" value="1"/>
</dbReference>
<dbReference type="SMART" id="SM00091">
    <property type="entry name" value="PAS"/>
    <property type="match status" value="3"/>
</dbReference>
<accession>A0A1Y6BI00</accession>
<dbReference type="PRINTS" id="PR00344">
    <property type="entry name" value="BCTRLSENSOR"/>
</dbReference>
<dbReference type="OrthoDB" id="1931120at2"/>
<evidence type="ECO:0000256" key="5">
    <source>
        <dbReference type="ARBA" id="ARBA00022741"/>
    </source>
</evidence>
<dbReference type="SMART" id="SM00388">
    <property type="entry name" value="HisKA"/>
    <property type="match status" value="1"/>
</dbReference>
<keyword evidence="13" id="KW-1185">Reference proteome</keyword>
<dbReference type="SUPFAM" id="SSF55874">
    <property type="entry name" value="ATPase domain of HSP90 chaperone/DNA topoisomerase II/histidine kinase"/>
    <property type="match status" value="1"/>
</dbReference>
<dbReference type="GO" id="GO:0000155">
    <property type="term" value="F:phosphorelay sensor kinase activity"/>
    <property type="evidence" value="ECO:0007669"/>
    <property type="project" value="InterPro"/>
</dbReference>
<feature type="domain" description="PAC" evidence="11">
    <location>
        <begin position="321"/>
        <end position="378"/>
    </location>
</feature>
<gene>
    <name evidence="12" type="ORF">SAMN06296036_10448</name>
</gene>
<evidence type="ECO:0000256" key="4">
    <source>
        <dbReference type="ARBA" id="ARBA00022679"/>
    </source>
</evidence>
<dbReference type="EC" id="2.7.13.3" evidence="2"/>
<evidence type="ECO:0000256" key="3">
    <source>
        <dbReference type="ARBA" id="ARBA00022553"/>
    </source>
</evidence>
<dbReference type="InterPro" id="IPR000700">
    <property type="entry name" value="PAS-assoc_C"/>
</dbReference>
<dbReference type="EMBL" id="FWZT01000004">
    <property type="protein sequence ID" value="SMF05176.1"/>
    <property type="molecule type" value="Genomic_DNA"/>
</dbReference>
<dbReference type="RefSeq" id="WP_132316967.1">
    <property type="nucleotide sequence ID" value="NZ_FWZT01000004.1"/>
</dbReference>
<protein>
    <recommendedName>
        <fullName evidence="2">histidine kinase</fullName>
        <ecNumber evidence="2">2.7.13.3</ecNumber>
    </recommendedName>
</protein>
<dbReference type="NCBIfam" id="TIGR00229">
    <property type="entry name" value="sensory_box"/>
    <property type="match status" value="3"/>
</dbReference>
<dbReference type="Gene3D" id="1.10.287.130">
    <property type="match status" value="1"/>
</dbReference>
<dbReference type="InterPro" id="IPR036890">
    <property type="entry name" value="HATPase_C_sf"/>
</dbReference>
<comment type="catalytic activity">
    <reaction evidence="1">
        <text>ATP + protein L-histidine = ADP + protein N-phospho-L-histidine.</text>
        <dbReference type="EC" id="2.7.13.3"/>
    </reaction>
</comment>
<dbReference type="InterPro" id="IPR036097">
    <property type="entry name" value="HisK_dim/P_sf"/>
</dbReference>
<dbReference type="InterPro" id="IPR035965">
    <property type="entry name" value="PAS-like_dom_sf"/>
</dbReference>
<keyword evidence="5" id="KW-0547">Nucleotide-binding</keyword>
<dbReference type="Gene3D" id="3.30.565.10">
    <property type="entry name" value="Histidine kinase-like ATPase, C-terminal domain"/>
    <property type="match status" value="1"/>
</dbReference>
<name>A0A1Y6BI00_9BACT</name>